<dbReference type="EMBL" id="FNGP01000002">
    <property type="protein sequence ID" value="SDL33425.1"/>
    <property type="molecule type" value="Genomic_DNA"/>
</dbReference>
<dbReference type="PROSITE" id="PS51975">
    <property type="entry name" value="RNASE_H_2"/>
    <property type="match status" value="1"/>
</dbReference>
<dbReference type="HAMAP" id="MF_00052_B">
    <property type="entry name" value="RNase_HII_B"/>
    <property type="match status" value="1"/>
</dbReference>
<dbReference type="InterPro" id="IPR001352">
    <property type="entry name" value="RNase_HII/HIII"/>
</dbReference>
<feature type="binding site" evidence="14 15">
    <location>
        <position position="119"/>
    </location>
    <ligand>
        <name>a divalent metal cation</name>
        <dbReference type="ChEBI" id="CHEBI:60240"/>
    </ligand>
</feature>
<dbReference type="NCBIfam" id="NF000598">
    <property type="entry name" value="PRK00015.2-2"/>
    <property type="match status" value="1"/>
</dbReference>
<dbReference type="GO" id="GO:0030145">
    <property type="term" value="F:manganese ion binding"/>
    <property type="evidence" value="ECO:0007669"/>
    <property type="project" value="UniProtKB-UniRule"/>
</dbReference>
<comment type="similarity">
    <text evidence="5 14 16">Belongs to the RNase HII family.</text>
</comment>
<keyword evidence="10 14" id="KW-0479">Metal-binding</keyword>
<gene>
    <name evidence="14" type="primary">rnhB</name>
    <name evidence="18" type="ORF">SAMN04488242_1082</name>
</gene>
<dbReference type="GO" id="GO:0004523">
    <property type="term" value="F:RNA-DNA hybrid ribonuclease activity"/>
    <property type="evidence" value="ECO:0007669"/>
    <property type="project" value="UniProtKB-UniRule"/>
</dbReference>
<comment type="cofactor">
    <cofactor evidence="2">
        <name>Mg(2+)</name>
        <dbReference type="ChEBI" id="CHEBI:18420"/>
    </cofactor>
</comment>
<dbReference type="InterPro" id="IPR012337">
    <property type="entry name" value="RNaseH-like_sf"/>
</dbReference>
<dbReference type="PANTHER" id="PTHR10954:SF18">
    <property type="entry name" value="RIBONUCLEASE HII"/>
    <property type="match status" value="1"/>
</dbReference>
<dbReference type="STRING" id="686624.SAMN04488242_1082"/>
<dbReference type="GO" id="GO:0005737">
    <property type="term" value="C:cytoplasm"/>
    <property type="evidence" value="ECO:0007669"/>
    <property type="project" value="UniProtKB-SubCell"/>
</dbReference>
<dbReference type="AlphaFoldDB" id="A0A1G9J897"/>
<evidence type="ECO:0000256" key="14">
    <source>
        <dbReference type="HAMAP-Rule" id="MF_00052"/>
    </source>
</evidence>
<dbReference type="PANTHER" id="PTHR10954">
    <property type="entry name" value="RIBONUCLEASE H2 SUBUNIT A"/>
    <property type="match status" value="1"/>
</dbReference>
<evidence type="ECO:0000256" key="11">
    <source>
        <dbReference type="ARBA" id="ARBA00022759"/>
    </source>
</evidence>
<evidence type="ECO:0000259" key="17">
    <source>
        <dbReference type="PROSITE" id="PS51975"/>
    </source>
</evidence>
<comment type="subcellular location">
    <subcellularLocation>
        <location evidence="4 14">Cytoplasm</location>
    </subcellularLocation>
</comment>
<evidence type="ECO:0000256" key="1">
    <source>
        <dbReference type="ARBA" id="ARBA00000077"/>
    </source>
</evidence>
<dbReference type="SUPFAM" id="SSF53098">
    <property type="entry name" value="Ribonuclease H-like"/>
    <property type="match status" value="1"/>
</dbReference>
<evidence type="ECO:0000256" key="10">
    <source>
        <dbReference type="ARBA" id="ARBA00022723"/>
    </source>
</evidence>
<comment type="function">
    <text evidence="3 14 16">Endonuclease that specifically degrades the RNA of RNA-DNA hybrids.</text>
</comment>
<evidence type="ECO:0000256" key="12">
    <source>
        <dbReference type="ARBA" id="ARBA00022801"/>
    </source>
</evidence>
<dbReference type="InterPro" id="IPR024567">
    <property type="entry name" value="RNase_HII/HIII_dom"/>
</dbReference>
<evidence type="ECO:0000256" key="9">
    <source>
        <dbReference type="ARBA" id="ARBA00022722"/>
    </source>
</evidence>
<dbReference type="NCBIfam" id="NF000595">
    <property type="entry name" value="PRK00015.1-3"/>
    <property type="match status" value="1"/>
</dbReference>
<sequence>MVRLGRGAYSYERALARSGLGPVAGADEAGRGASAGPLVAAAVVLDPNRPISGLDDSKVLTAAARDRLFEDIRRRAVAVAWAEVSPRECDELGMHHADIQALRRAIGRLDVRPNFVLTDGFPVDGLGVPGLAMWKGDKVAACVSAASIVAKVTRDRIMAAMDAEYPAYGFAIHKGYNTALHQNALALHGPCRIHRYRFANVRAADGAASGAGLE</sequence>
<feature type="binding site" evidence="14 15">
    <location>
        <position position="28"/>
    </location>
    <ligand>
        <name>a divalent metal cation</name>
        <dbReference type="ChEBI" id="CHEBI:60240"/>
    </ligand>
</feature>
<evidence type="ECO:0000256" key="13">
    <source>
        <dbReference type="ARBA" id="ARBA00023211"/>
    </source>
</evidence>
<dbReference type="GO" id="GO:0006298">
    <property type="term" value="P:mismatch repair"/>
    <property type="evidence" value="ECO:0007669"/>
    <property type="project" value="TreeGrafter"/>
</dbReference>
<name>A0A1G9J897_9ACTN</name>
<evidence type="ECO:0000256" key="15">
    <source>
        <dbReference type="PROSITE-ProRule" id="PRU01319"/>
    </source>
</evidence>
<dbReference type="GO" id="GO:0043137">
    <property type="term" value="P:DNA replication, removal of RNA primer"/>
    <property type="evidence" value="ECO:0007669"/>
    <property type="project" value="TreeGrafter"/>
</dbReference>
<keyword evidence="8 14" id="KW-0963">Cytoplasm</keyword>
<evidence type="ECO:0000256" key="6">
    <source>
        <dbReference type="ARBA" id="ARBA00012180"/>
    </source>
</evidence>
<dbReference type="InterPro" id="IPR036397">
    <property type="entry name" value="RNaseH_sf"/>
</dbReference>
<comment type="cofactor">
    <cofactor evidence="14 15">
        <name>Mn(2+)</name>
        <dbReference type="ChEBI" id="CHEBI:29035"/>
    </cofactor>
    <cofactor evidence="14 15">
        <name>Mg(2+)</name>
        <dbReference type="ChEBI" id="CHEBI:18420"/>
    </cofactor>
    <text evidence="14 15">Manganese or magnesium. Binds 1 divalent metal ion per monomer in the absence of substrate. May bind a second metal ion after substrate binding.</text>
</comment>
<dbReference type="GO" id="GO:0003723">
    <property type="term" value="F:RNA binding"/>
    <property type="evidence" value="ECO:0007669"/>
    <property type="project" value="UniProtKB-UniRule"/>
</dbReference>
<dbReference type="CDD" id="cd07182">
    <property type="entry name" value="RNase_HII_bacteria_HII_like"/>
    <property type="match status" value="1"/>
</dbReference>
<dbReference type="Gene3D" id="3.30.420.10">
    <property type="entry name" value="Ribonuclease H-like superfamily/Ribonuclease H"/>
    <property type="match status" value="1"/>
</dbReference>
<keyword evidence="12 14" id="KW-0378">Hydrolase</keyword>
<dbReference type="GO" id="GO:0032299">
    <property type="term" value="C:ribonuclease H2 complex"/>
    <property type="evidence" value="ECO:0007669"/>
    <property type="project" value="TreeGrafter"/>
</dbReference>
<organism evidence="18 19">
    <name type="scientific">Tessaracoccus oleiagri</name>
    <dbReference type="NCBI Taxonomy" id="686624"/>
    <lineage>
        <taxon>Bacteria</taxon>
        <taxon>Bacillati</taxon>
        <taxon>Actinomycetota</taxon>
        <taxon>Actinomycetes</taxon>
        <taxon>Propionibacteriales</taxon>
        <taxon>Propionibacteriaceae</taxon>
        <taxon>Tessaracoccus</taxon>
    </lineage>
</organism>
<keyword evidence="13 14" id="KW-0464">Manganese</keyword>
<protein>
    <recommendedName>
        <fullName evidence="7 14">Ribonuclease HII</fullName>
        <shortName evidence="14">RNase HII</shortName>
        <ecNumber evidence="6 14">3.1.26.4</ecNumber>
    </recommendedName>
</protein>
<evidence type="ECO:0000256" key="16">
    <source>
        <dbReference type="RuleBase" id="RU003515"/>
    </source>
</evidence>
<keyword evidence="9 14" id="KW-0540">Nuclease</keyword>
<dbReference type="Pfam" id="PF01351">
    <property type="entry name" value="RNase_HII"/>
    <property type="match status" value="1"/>
</dbReference>
<evidence type="ECO:0000256" key="5">
    <source>
        <dbReference type="ARBA" id="ARBA00007383"/>
    </source>
</evidence>
<keyword evidence="11 14" id="KW-0255">Endonuclease</keyword>
<evidence type="ECO:0000256" key="7">
    <source>
        <dbReference type="ARBA" id="ARBA00019179"/>
    </source>
</evidence>
<evidence type="ECO:0000256" key="8">
    <source>
        <dbReference type="ARBA" id="ARBA00022490"/>
    </source>
</evidence>
<evidence type="ECO:0000256" key="2">
    <source>
        <dbReference type="ARBA" id="ARBA00001946"/>
    </source>
</evidence>
<comment type="catalytic activity">
    <reaction evidence="1 14 15 16">
        <text>Endonucleolytic cleavage to 5'-phosphomonoester.</text>
        <dbReference type="EC" id="3.1.26.4"/>
    </reaction>
</comment>
<evidence type="ECO:0000313" key="18">
    <source>
        <dbReference type="EMBL" id="SDL33425.1"/>
    </source>
</evidence>
<dbReference type="OrthoDB" id="9803420at2"/>
<feature type="domain" description="RNase H type-2" evidence="17">
    <location>
        <begin position="21"/>
        <end position="210"/>
    </location>
</feature>
<proteinExistence type="inferred from homology"/>
<feature type="binding site" evidence="14 15">
    <location>
        <position position="27"/>
    </location>
    <ligand>
        <name>a divalent metal cation</name>
        <dbReference type="ChEBI" id="CHEBI:60240"/>
    </ligand>
</feature>
<evidence type="ECO:0000256" key="4">
    <source>
        <dbReference type="ARBA" id="ARBA00004496"/>
    </source>
</evidence>
<keyword evidence="19" id="KW-1185">Reference proteome</keyword>
<dbReference type="EC" id="3.1.26.4" evidence="6 14"/>
<accession>A0A1G9J897</accession>
<reference evidence="18 19" key="1">
    <citation type="submission" date="2016-10" db="EMBL/GenBank/DDBJ databases">
        <authorList>
            <person name="de Groot N.N."/>
        </authorList>
    </citation>
    <scope>NUCLEOTIDE SEQUENCE [LARGE SCALE GENOMIC DNA]</scope>
    <source>
        <strain evidence="18 19">CGMCC 1.9159</strain>
    </source>
</reference>
<evidence type="ECO:0000313" key="19">
    <source>
        <dbReference type="Proteomes" id="UP000199475"/>
    </source>
</evidence>
<dbReference type="InterPro" id="IPR022898">
    <property type="entry name" value="RNase_HII"/>
</dbReference>
<dbReference type="Proteomes" id="UP000199475">
    <property type="component" value="Unassembled WGS sequence"/>
</dbReference>
<evidence type="ECO:0000256" key="3">
    <source>
        <dbReference type="ARBA" id="ARBA00004065"/>
    </source>
</evidence>